<dbReference type="InterPro" id="IPR050450">
    <property type="entry name" value="COX15/CtaA_HemeA_synthase"/>
</dbReference>
<keyword evidence="3 12" id="KW-0812">Transmembrane</keyword>
<evidence type="ECO:0000313" key="13">
    <source>
        <dbReference type="EMBL" id="HHO73576.1"/>
    </source>
</evidence>
<evidence type="ECO:0000256" key="2">
    <source>
        <dbReference type="ARBA" id="ARBA00022475"/>
    </source>
</evidence>
<organism evidence="13">
    <name type="scientific">Thermocrinis ruber</name>
    <dbReference type="NCBI Taxonomy" id="75906"/>
    <lineage>
        <taxon>Bacteria</taxon>
        <taxon>Pseudomonadati</taxon>
        <taxon>Aquificota</taxon>
        <taxon>Aquificia</taxon>
        <taxon>Aquificales</taxon>
        <taxon>Aquificaceae</taxon>
        <taxon>Thermocrinis</taxon>
    </lineage>
</organism>
<feature type="transmembrane region" description="Helical" evidence="12">
    <location>
        <begin position="176"/>
        <end position="196"/>
    </location>
</feature>
<feature type="transmembrane region" description="Helical" evidence="12">
    <location>
        <begin position="20"/>
        <end position="43"/>
    </location>
</feature>
<evidence type="ECO:0000256" key="10">
    <source>
        <dbReference type="ARBA" id="ARBA00023157"/>
    </source>
</evidence>
<dbReference type="GO" id="GO:0046872">
    <property type="term" value="F:metal ion binding"/>
    <property type="evidence" value="ECO:0007669"/>
    <property type="project" value="UniProtKB-KW"/>
</dbReference>
<evidence type="ECO:0000256" key="3">
    <source>
        <dbReference type="ARBA" id="ARBA00022692"/>
    </source>
</evidence>
<dbReference type="Pfam" id="PF02628">
    <property type="entry name" value="COX15-CtaA"/>
    <property type="match status" value="2"/>
</dbReference>
<evidence type="ECO:0000256" key="7">
    <source>
        <dbReference type="ARBA" id="ARBA00023004"/>
    </source>
</evidence>
<dbReference type="AlphaFoldDB" id="A0A7C5X363"/>
<feature type="transmembrane region" description="Helical" evidence="12">
    <location>
        <begin position="225"/>
        <end position="244"/>
    </location>
</feature>
<keyword evidence="8" id="KW-0350">Heme biosynthesis</keyword>
<dbReference type="GO" id="GO:0016491">
    <property type="term" value="F:oxidoreductase activity"/>
    <property type="evidence" value="ECO:0007669"/>
    <property type="project" value="UniProtKB-KW"/>
</dbReference>
<sequence>MSKRWWFGKQRTVAQNTLRYNFKVMRIILGFAILFTYIVMIWGGVVRSTDSGLACPSWPLCYGDFSLPKDISAKLEMGHRTVSSLAGLFVLLTFIYVWKRFKGLPRLTSALALLFTVSAALTGMKMIKSEAPNLKYVSHMLLESFHIYESMLILGFLVLTYRFIQKDKPTGDGIPLWAYAFALATMITGVLVRYTGSGEACGHEWPTCAGALIPDLSKWQTALQFIHRNLAYLTWLAFLLYLVVSRSPLALYTFALINLQFVFAISMVLSGFFLPLVFLDTASGFFLFAWLTYHLKLGEPQPSLRTAW</sequence>
<evidence type="ECO:0000256" key="9">
    <source>
        <dbReference type="ARBA" id="ARBA00023136"/>
    </source>
</evidence>
<evidence type="ECO:0000256" key="12">
    <source>
        <dbReference type="SAM" id="Phobius"/>
    </source>
</evidence>
<keyword evidence="7" id="KW-0408">Iron</keyword>
<keyword evidence="9 12" id="KW-0472">Membrane</keyword>
<keyword evidence="4" id="KW-0479">Metal-binding</keyword>
<dbReference type="EMBL" id="DSAC01000037">
    <property type="protein sequence ID" value="HHO73576.1"/>
    <property type="molecule type" value="Genomic_DNA"/>
</dbReference>
<dbReference type="GO" id="GO:0016020">
    <property type="term" value="C:membrane"/>
    <property type="evidence" value="ECO:0007669"/>
    <property type="project" value="UniProtKB-SubCell"/>
</dbReference>
<accession>A0A7C5X363</accession>
<comment type="pathway">
    <text evidence="11">Porphyrin-containing compound metabolism.</text>
</comment>
<evidence type="ECO:0000256" key="11">
    <source>
        <dbReference type="ARBA" id="ARBA00023444"/>
    </source>
</evidence>
<proteinExistence type="predicted"/>
<keyword evidence="10" id="KW-1015">Disulfide bond</keyword>
<feature type="transmembrane region" description="Helical" evidence="12">
    <location>
        <begin position="147"/>
        <end position="164"/>
    </location>
</feature>
<dbReference type="GO" id="GO:0006784">
    <property type="term" value="P:heme A biosynthetic process"/>
    <property type="evidence" value="ECO:0007669"/>
    <property type="project" value="InterPro"/>
</dbReference>
<dbReference type="InterPro" id="IPR003780">
    <property type="entry name" value="COX15/CtaA_fam"/>
</dbReference>
<keyword evidence="6" id="KW-0560">Oxidoreductase</keyword>
<comment type="subcellular location">
    <subcellularLocation>
        <location evidence="1">Membrane</location>
        <topology evidence="1">Multi-pass membrane protein</topology>
    </subcellularLocation>
</comment>
<name>A0A7C5X363_9AQUI</name>
<evidence type="ECO:0000256" key="6">
    <source>
        <dbReference type="ARBA" id="ARBA00023002"/>
    </source>
</evidence>
<comment type="caution">
    <text evidence="13">The sequence shown here is derived from an EMBL/GenBank/DDBJ whole genome shotgun (WGS) entry which is preliminary data.</text>
</comment>
<evidence type="ECO:0000256" key="1">
    <source>
        <dbReference type="ARBA" id="ARBA00004141"/>
    </source>
</evidence>
<keyword evidence="2" id="KW-1003">Cell membrane</keyword>
<evidence type="ECO:0000256" key="8">
    <source>
        <dbReference type="ARBA" id="ARBA00023133"/>
    </source>
</evidence>
<evidence type="ECO:0000256" key="4">
    <source>
        <dbReference type="ARBA" id="ARBA00022723"/>
    </source>
</evidence>
<evidence type="ECO:0000256" key="5">
    <source>
        <dbReference type="ARBA" id="ARBA00022989"/>
    </source>
</evidence>
<feature type="transmembrane region" description="Helical" evidence="12">
    <location>
        <begin position="110"/>
        <end position="127"/>
    </location>
</feature>
<reference evidence="13" key="1">
    <citation type="journal article" date="2020" name="mSystems">
        <title>Genome- and Community-Level Interaction Insights into Carbon Utilization and Element Cycling Functions of Hydrothermarchaeota in Hydrothermal Sediment.</title>
        <authorList>
            <person name="Zhou Z."/>
            <person name="Liu Y."/>
            <person name="Xu W."/>
            <person name="Pan J."/>
            <person name="Luo Z.H."/>
            <person name="Li M."/>
        </authorList>
    </citation>
    <scope>NUCLEOTIDE SEQUENCE [LARGE SCALE GENOMIC DNA]</scope>
    <source>
        <strain evidence="13">SpSt-114</strain>
    </source>
</reference>
<gene>
    <name evidence="13" type="ORF">ENN04_02950</name>
</gene>
<feature type="transmembrane region" description="Helical" evidence="12">
    <location>
        <begin position="77"/>
        <end position="98"/>
    </location>
</feature>
<dbReference type="PANTHER" id="PTHR35457">
    <property type="entry name" value="HEME A SYNTHASE"/>
    <property type="match status" value="1"/>
</dbReference>
<keyword evidence="5 12" id="KW-1133">Transmembrane helix</keyword>
<feature type="transmembrane region" description="Helical" evidence="12">
    <location>
        <begin position="251"/>
        <end position="270"/>
    </location>
</feature>
<protein>
    <submittedName>
        <fullName evidence="13">Heme A synthase</fullName>
    </submittedName>
</protein>
<dbReference type="PANTHER" id="PTHR35457:SF1">
    <property type="entry name" value="HEME A SYNTHASE"/>
    <property type="match status" value="1"/>
</dbReference>